<proteinExistence type="predicted"/>
<dbReference type="RefSeq" id="WP_109953327.1">
    <property type="nucleotide sequence ID" value="NZ_CP029551.1"/>
</dbReference>
<reference evidence="2 3" key="1">
    <citation type="submission" date="2018-05" db="EMBL/GenBank/DDBJ databases">
        <title>Complete Genome Sequence of Methylobacterium sp. 17Sr1-43.</title>
        <authorList>
            <person name="Srinivasan S."/>
        </authorList>
    </citation>
    <scope>NUCLEOTIDE SEQUENCE [LARGE SCALE GENOMIC DNA]</scope>
    <source>
        <strain evidence="2 3">17Sr1-43</strain>
    </source>
</reference>
<accession>A0A2U8VY04</accession>
<dbReference type="EMBL" id="CP029551">
    <property type="protein sequence ID" value="AWN38170.1"/>
    <property type="molecule type" value="Genomic_DNA"/>
</dbReference>
<sequence length="88" mass="10066">MPLFFFDVRTPRGVEPDDIGSEFGSVEAAYLEACKAIPGMLVDLQREGEHARDLAFEIRDEAGRELWQIPFNEIYDAHGRLRLRSATR</sequence>
<organism evidence="2 3">
    <name type="scientific">Methylobacterium radiodurans</name>
    <dbReference type="NCBI Taxonomy" id="2202828"/>
    <lineage>
        <taxon>Bacteria</taxon>
        <taxon>Pseudomonadati</taxon>
        <taxon>Pseudomonadota</taxon>
        <taxon>Alphaproteobacteria</taxon>
        <taxon>Hyphomicrobiales</taxon>
        <taxon>Methylobacteriaceae</taxon>
        <taxon>Methylobacterium</taxon>
    </lineage>
</organism>
<keyword evidence="3" id="KW-1185">Reference proteome</keyword>
<dbReference type="KEGG" id="meti:DK427_22535"/>
<dbReference type="Proteomes" id="UP000246058">
    <property type="component" value="Chromosome"/>
</dbReference>
<feature type="domain" description="DUF6894" evidence="1">
    <location>
        <begin position="3"/>
        <end position="71"/>
    </location>
</feature>
<dbReference type="OrthoDB" id="8000819at2"/>
<name>A0A2U8VY04_9HYPH</name>
<dbReference type="AlphaFoldDB" id="A0A2U8VY04"/>
<evidence type="ECO:0000259" key="1">
    <source>
        <dbReference type="Pfam" id="PF21834"/>
    </source>
</evidence>
<protein>
    <recommendedName>
        <fullName evidence="1">DUF6894 domain-containing protein</fullName>
    </recommendedName>
</protein>
<evidence type="ECO:0000313" key="2">
    <source>
        <dbReference type="EMBL" id="AWN38170.1"/>
    </source>
</evidence>
<evidence type="ECO:0000313" key="3">
    <source>
        <dbReference type="Proteomes" id="UP000246058"/>
    </source>
</evidence>
<gene>
    <name evidence="2" type="ORF">DK427_22535</name>
</gene>
<dbReference type="Pfam" id="PF21834">
    <property type="entry name" value="DUF6894"/>
    <property type="match status" value="1"/>
</dbReference>
<dbReference type="InterPro" id="IPR054189">
    <property type="entry name" value="DUF6894"/>
</dbReference>